<proteinExistence type="predicted"/>
<keyword evidence="1" id="KW-0472">Membrane</keyword>
<dbReference type="SMART" id="SM00331">
    <property type="entry name" value="PP2C_SIG"/>
    <property type="match status" value="1"/>
</dbReference>
<organism evidence="3 4">
    <name type="scientific">Candidatus Iainarchaeum sp</name>
    <dbReference type="NCBI Taxonomy" id="3101447"/>
    <lineage>
        <taxon>Archaea</taxon>
        <taxon>Candidatus Iainarchaeota</taxon>
        <taxon>Candidatus Iainarchaeia</taxon>
        <taxon>Candidatus Iainarchaeales</taxon>
        <taxon>Candidatus Iainarchaeaceae</taxon>
        <taxon>Candidatus Iainarchaeum</taxon>
    </lineage>
</organism>
<dbReference type="SMART" id="SM00332">
    <property type="entry name" value="PP2Cc"/>
    <property type="match status" value="1"/>
</dbReference>
<evidence type="ECO:0000259" key="2">
    <source>
        <dbReference type="PROSITE" id="PS51746"/>
    </source>
</evidence>
<sequence>MSIASFIISCIFGFLITYAMYLITSLFKRVEKKKILYEKEAVATSELDYGIVSNIGGRRNNEDSGAVLKVNEVVENKRLTAYIAAVADGAGGHKFGEVASTLSISSVIDTLPSFVQLYLLRKYDDKSLMDKIYTAFKKANSRILELRRKVSNEMIASTLSLGIIVKGKLFVGHVGDSAIFIYRPRERKLIKVTKDHSQNGVLYKAVGALEDIEPDIYAVNLIDGDIIILASDGAIKYTGSTIPLEVLNMTQNPHELAELIVNTAYRSAIEQGRKPDNITVVVVKPKM</sequence>
<feature type="transmembrane region" description="Helical" evidence="1">
    <location>
        <begin position="6"/>
        <end position="27"/>
    </location>
</feature>
<gene>
    <name evidence="3" type="ORF">DRO04_03230</name>
</gene>
<dbReference type="InterPro" id="IPR015655">
    <property type="entry name" value="PP2C"/>
</dbReference>
<dbReference type="AlphaFoldDB" id="A0A497JIE2"/>
<reference evidence="3 4" key="1">
    <citation type="submission" date="2018-06" db="EMBL/GenBank/DDBJ databases">
        <title>Extensive metabolic versatility and redundancy in microbially diverse, dynamic hydrothermal sediments.</title>
        <authorList>
            <person name="Dombrowski N."/>
            <person name="Teske A."/>
            <person name="Baker B.J."/>
        </authorList>
    </citation>
    <scope>NUCLEOTIDE SEQUENCE [LARGE SCALE GENOMIC DNA]</scope>
    <source>
        <strain evidence="3">B51_G17</strain>
    </source>
</reference>
<dbReference type="InterPro" id="IPR001932">
    <property type="entry name" value="PPM-type_phosphatase-like_dom"/>
</dbReference>
<protein>
    <recommendedName>
        <fullName evidence="2">PPM-type phosphatase domain-containing protein</fullName>
    </recommendedName>
</protein>
<dbReference type="PANTHER" id="PTHR47992">
    <property type="entry name" value="PROTEIN PHOSPHATASE"/>
    <property type="match status" value="1"/>
</dbReference>
<evidence type="ECO:0000256" key="1">
    <source>
        <dbReference type="SAM" id="Phobius"/>
    </source>
</evidence>
<dbReference type="Pfam" id="PF13672">
    <property type="entry name" value="PP2C_2"/>
    <property type="match status" value="1"/>
</dbReference>
<keyword evidence="1" id="KW-0812">Transmembrane</keyword>
<dbReference type="SUPFAM" id="SSF81606">
    <property type="entry name" value="PP2C-like"/>
    <property type="match status" value="1"/>
</dbReference>
<dbReference type="Proteomes" id="UP000278031">
    <property type="component" value="Unassembled WGS sequence"/>
</dbReference>
<accession>A0A497JIE2</accession>
<dbReference type="CDD" id="cd00143">
    <property type="entry name" value="PP2Cc"/>
    <property type="match status" value="1"/>
</dbReference>
<feature type="domain" description="PPM-type phosphatase" evidence="2">
    <location>
        <begin position="48"/>
        <end position="285"/>
    </location>
</feature>
<dbReference type="PROSITE" id="PS51746">
    <property type="entry name" value="PPM_2"/>
    <property type="match status" value="1"/>
</dbReference>
<comment type="caution">
    <text evidence="3">The sequence shown here is derived from an EMBL/GenBank/DDBJ whole genome shotgun (WGS) entry which is preliminary data.</text>
</comment>
<evidence type="ECO:0000313" key="3">
    <source>
        <dbReference type="EMBL" id="RLG69556.1"/>
    </source>
</evidence>
<name>A0A497JIE2_9ARCH</name>
<evidence type="ECO:0000313" key="4">
    <source>
        <dbReference type="Proteomes" id="UP000278031"/>
    </source>
</evidence>
<keyword evidence="1" id="KW-1133">Transmembrane helix</keyword>
<dbReference type="InterPro" id="IPR036457">
    <property type="entry name" value="PPM-type-like_dom_sf"/>
</dbReference>
<dbReference type="Gene3D" id="3.60.40.10">
    <property type="entry name" value="PPM-type phosphatase domain"/>
    <property type="match status" value="1"/>
</dbReference>
<dbReference type="GO" id="GO:0004722">
    <property type="term" value="F:protein serine/threonine phosphatase activity"/>
    <property type="evidence" value="ECO:0007669"/>
    <property type="project" value="InterPro"/>
</dbReference>
<dbReference type="EMBL" id="QMWP01000129">
    <property type="protein sequence ID" value="RLG69556.1"/>
    <property type="molecule type" value="Genomic_DNA"/>
</dbReference>